<protein>
    <submittedName>
        <fullName evidence="2">Uncharacterized protein</fullName>
    </submittedName>
</protein>
<dbReference type="AlphaFoldDB" id="A0A0L8IEG3"/>
<name>A0A0L8IEG3_OCTBM</name>
<feature type="transmembrane region" description="Helical" evidence="1">
    <location>
        <begin position="58"/>
        <end position="83"/>
    </location>
</feature>
<dbReference type="EMBL" id="KQ415884">
    <property type="protein sequence ID" value="KOF99841.1"/>
    <property type="molecule type" value="Genomic_DNA"/>
</dbReference>
<evidence type="ECO:0000256" key="1">
    <source>
        <dbReference type="SAM" id="Phobius"/>
    </source>
</evidence>
<reference evidence="2" key="1">
    <citation type="submission" date="2015-07" db="EMBL/GenBank/DDBJ databases">
        <title>MeaNS - Measles Nucleotide Surveillance Program.</title>
        <authorList>
            <person name="Tran T."/>
            <person name="Druce J."/>
        </authorList>
    </citation>
    <scope>NUCLEOTIDE SEQUENCE</scope>
    <source>
        <strain evidence="2">UCB-OBI-ISO-001</strain>
        <tissue evidence="2">Gonad</tissue>
    </source>
</reference>
<keyword evidence="1" id="KW-0472">Membrane</keyword>
<sequence>MRVTVCVCVCVCVCLCVCVWHCVLSYIYLLDMVLYSSPKSTSISVCVYERYGLYDCVFAVYIIWPSLCIFKCLSVCVIYVYVLHVSFPNWKAM</sequence>
<organism evidence="2">
    <name type="scientific">Octopus bimaculoides</name>
    <name type="common">California two-spotted octopus</name>
    <dbReference type="NCBI Taxonomy" id="37653"/>
    <lineage>
        <taxon>Eukaryota</taxon>
        <taxon>Metazoa</taxon>
        <taxon>Spiralia</taxon>
        <taxon>Lophotrochozoa</taxon>
        <taxon>Mollusca</taxon>
        <taxon>Cephalopoda</taxon>
        <taxon>Coleoidea</taxon>
        <taxon>Octopodiformes</taxon>
        <taxon>Octopoda</taxon>
        <taxon>Incirrata</taxon>
        <taxon>Octopodidae</taxon>
        <taxon>Octopus</taxon>
    </lineage>
</organism>
<keyword evidence="1" id="KW-1133">Transmembrane helix</keyword>
<gene>
    <name evidence="2" type="ORF">OCBIM_22011192mg</name>
</gene>
<proteinExistence type="predicted"/>
<evidence type="ECO:0000313" key="2">
    <source>
        <dbReference type="EMBL" id="KOF99841.1"/>
    </source>
</evidence>
<accession>A0A0L8IEG3</accession>
<keyword evidence="1" id="KW-0812">Transmembrane</keyword>